<evidence type="ECO:0000313" key="5">
    <source>
        <dbReference type="Proteomes" id="UP000593567"/>
    </source>
</evidence>
<reference evidence="4" key="1">
    <citation type="submission" date="2020-06" db="EMBL/GenBank/DDBJ databases">
        <title>Draft genome of Bugula neritina, a colonial animal packing powerful symbionts and potential medicines.</title>
        <authorList>
            <person name="Rayko M."/>
        </authorList>
    </citation>
    <scope>NUCLEOTIDE SEQUENCE [LARGE SCALE GENOMIC DNA]</scope>
    <source>
        <strain evidence="4">Kwan_BN1</strain>
    </source>
</reference>
<organism evidence="4 5">
    <name type="scientific">Bugula neritina</name>
    <name type="common">Brown bryozoan</name>
    <name type="synonym">Sertularia neritina</name>
    <dbReference type="NCBI Taxonomy" id="10212"/>
    <lineage>
        <taxon>Eukaryota</taxon>
        <taxon>Metazoa</taxon>
        <taxon>Spiralia</taxon>
        <taxon>Lophotrochozoa</taxon>
        <taxon>Bryozoa</taxon>
        <taxon>Gymnolaemata</taxon>
        <taxon>Cheilostomatida</taxon>
        <taxon>Flustrina</taxon>
        <taxon>Buguloidea</taxon>
        <taxon>Bugulidae</taxon>
        <taxon>Bugula</taxon>
    </lineage>
</organism>
<dbReference type="EMBL" id="VXIV02000138">
    <property type="protein sequence ID" value="KAF6040475.1"/>
    <property type="molecule type" value="Genomic_DNA"/>
</dbReference>
<evidence type="ECO:0000256" key="2">
    <source>
        <dbReference type="ARBA" id="ARBA00023306"/>
    </source>
</evidence>
<comment type="caution">
    <text evidence="4">The sequence shown here is derived from an EMBL/GenBank/DDBJ whole genome shotgun (WGS) entry which is preliminary data.</text>
</comment>
<gene>
    <name evidence="4" type="ORF">EB796_001188</name>
</gene>
<dbReference type="Proteomes" id="UP000593567">
    <property type="component" value="Unassembled WGS sequence"/>
</dbReference>
<feature type="domain" description="DNA replication factor Cdt1 C-terminal" evidence="3">
    <location>
        <begin position="1"/>
        <end position="69"/>
    </location>
</feature>
<keyword evidence="5" id="KW-1185">Reference proteome</keyword>
<accession>A0A7J7KQV5</accession>
<dbReference type="InterPro" id="IPR032054">
    <property type="entry name" value="Cdt1_C"/>
</dbReference>
<dbReference type="OrthoDB" id="341730at2759"/>
<name>A0A7J7KQV5_BUGNE</name>
<dbReference type="InterPro" id="IPR038090">
    <property type="entry name" value="Cdt1_C_WH_dom_sf"/>
</dbReference>
<dbReference type="AlphaFoldDB" id="A0A7J7KQV5"/>
<sequence>MPRDPRTKNEIAMLERLPVVRYFITENKNALHEDKVIVTLCDSYKSSISQSSVEDHISYMLQIFPNWISPGCLYHQGNLLKQTNPRKYLS</sequence>
<evidence type="ECO:0000256" key="1">
    <source>
        <dbReference type="ARBA" id="ARBA00008356"/>
    </source>
</evidence>
<evidence type="ECO:0000313" key="4">
    <source>
        <dbReference type="EMBL" id="KAF6040475.1"/>
    </source>
</evidence>
<dbReference type="Pfam" id="PF16679">
    <property type="entry name" value="CDT1_C"/>
    <property type="match status" value="1"/>
</dbReference>
<dbReference type="Gene3D" id="1.10.10.1420">
    <property type="entry name" value="DNA replication factor Cdt1, C-terminal WH domain"/>
    <property type="match status" value="1"/>
</dbReference>
<keyword evidence="2" id="KW-0131">Cell cycle</keyword>
<protein>
    <submittedName>
        <fullName evidence="4">CDT1</fullName>
    </submittedName>
</protein>
<proteinExistence type="inferred from homology"/>
<evidence type="ECO:0000259" key="3">
    <source>
        <dbReference type="Pfam" id="PF16679"/>
    </source>
</evidence>
<comment type="similarity">
    <text evidence="1">Belongs to the Cdt1 family.</text>
</comment>